<evidence type="ECO:0000256" key="1">
    <source>
        <dbReference type="SAM" id="MobiDB-lite"/>
    </source>
</evidence>
<dbReference type="EMBL" id="CM003530">
    <property type="protein sequence ID" value="RCV18348.1"/>
    <property type="molecule type" value="Genomic_DNA"/>
</dbReference>
<reference evidence="2" key="2">
    <citation type="submission" date="2015-07" db="EMBL/GenBank/DDBJ databases">
        <authorList>
            <person name="Noorani M."/>
        </authorList>
    </citation>
    <scope>NUCLEOTIDE SEQUENCE</scope>
    <source>
        <strain evidence="2">Yugu1</strain>
    </source>
</reference>
<proteinExistence type="predicted"/>
<dbReference type="HOGENOM" id="CLU_165083_0_0_1"/>
<dbReference type="OMA" id="WMILNEV"/>
<dbReference type="Gramene" id="KQL16120">
    <property type="protein sequence ID" value="KQL16120"/>
    <property type="gene ID" value="SETIT_024519mg"/>
</dbReference>
<reference evidence="3" key="3">
    <citation type="submission" date="2018-08" db="UniProtKB">
        <authorList>
            <consortium name="EnsemblPlants"/>
        </authorList>
    </citation>
    <scope>IDENTIFICATION</scope>
    <source>
        <strain evidence="3">Yugu1</strain>
    </source>
</reference>
<dbReference type="EnsemblPlants" id="KQL16120">
    <property type="protein sequence ID" value="KQL16120"/>
    <property type="gene ID" value="SETIT_024519mg"/>
</dbReference>
<dbReference type="FunCoup" id="K3ZD85">
    <property type="interactions" value="133"/>
</dbReference>
<name>K3ZD85_SETIT</name>
<organism evidence="3 4">
    <name type="scientific">Setaria italica</name>
    <name type="common">Foxtail millet</name>
    <name type="synonym">Panicum italicum</name>
    <dbReference type="NCBI Taxonomy" id="4555"/>
    <lineage>
        <taxon>Eukaryota</taxon>
        <taxon>Viridiplantae</taxon>
        <taxon>Streptophyta</taxon>
        <taxon>Embryophyta</taxon>
        <taxon>Tracheophyta</taxon>
        <taxon>Spermatophyta</taxon>
        <taxon>Magnoliopsida</taxon>
        <taxon>Liliopsida</taxon>
        <taxon>Poales</taxon>
        <taxon>Poaceae</taxon>
        <taxon>PACMAD clade</taxon>
        <taxon>Panicoideae</taxon>
        <taxon>Panicodae</taxon>
        <taxon>Paniceae</taxon>
        <taxon>Cenchrinae</taxon>
        <taxon>Setaria</taxon>
    </lineage>
</organism>
<protein>
    <submittedName>
        <fullName evidence="2 3">Uncharacterized protein</fullName>
    </submittedName>
</protein>
<feature type="region of interest" description="Disordered" evidence="1">
    <location>
        <begin position="1"/>
        <end position="23"/>
    </location>
</feature>
<feature type="compositionally biased region" description="Polar residues" evidence="1">
    <location>
        <begin position="1"/>
        <end position="10"/>
    </location>
</feature>
<evidence type="ECO:0000313" key="2">
    <source>
        <dbReference type="EMBL" id="RCV18348.1"/>
    </source>
</evidence>
<evidence type="ECO:0000313" key="4">
    <source>
        <dbReference type="Proteomes" id="UP000004995"/>
    </source>
</evidence>
<dbReference type="AlphaFoldDB" id="K3ZD85"/>
<dbReference type="OrthoDB" id="10516606at2759"/>
<accession>K3ZD85</accession>
<keyword evidence="4" id="KW-1185">Reference proteome</keyword>
<dbReference type="eggNOG" id="ENOG502R4SW">
    <property type="taxonomic scope" value="Eukaryota"/>
</dbReference>
<dbReference type="Proteomes" id="UP000004995">
    <property type="component" value="Unassembled WGS sequence"/>
</dbReference>
<gene>
    <name evidence="2" type="ORF">SETIT_3G293900v2</name>
</gene>
<evidence type="ECO:0000313" key="3">
    <source>
        <dbReference type="EnsemblPlants" id="KQL16120"/>
    </source>
</evidence>
<dbReference type="EMBL" id="AGNK02001852">
    <property type="status" value="NOT_ANNOTATED_CDS"/>
    <property type="molecule type" value="Genomic_DNA"/>
</dbReference>
<reference evidence="2 4" key="1">
    <citation type="journal article" date="2012" name="Nat. Biotechnol.">
        <title>Reference genome sequence of the model plant Setaria.</title>
        <authorList>
            <person name="Bennetzen J.L."/>
            <person name="Schmutz J."/>
            <person name="Wang H."/>
            <person name="Percifield R."/>
            <person name="Hawkins J."/>
            <person name="Pontaroli A.C."/>
            <person name="Estep M."/>
            <person name="Feng L."/>
            <person name="Vaughn J.N."/>
            <person name="Grimwood J."/>
            <person name="Jenkins J."/>
            <person name="Barry K."/>
            <person name="Lindquist E."/>
            <person name="Hellsten U."/>
            <person name="Deshpande S."/>
            <person name="Wang X."/>
            <person name="Wu X."/>
            <person name="Mitros T."/>
            <person name="Triplett J."/>
            <person name="Yang X."/>
            <person name="Ye C.Y."/>
            <person name="Mauro-Herrera M."/>
            <person name="Wang L."/>
            <person name="Li P."/>
            <person name="Sharma M."/>
            <person name="Sharma R."/>
            <person name="Ronald P.C."/>
            <person name="Panaud O."/>
            <person name="Kellogg E.A."/>
            <person name="Brutnell T.P."/>
            <person name="Doust A.N."/>
            <person name="Tuskan G.A."/>
            <person name="Rokhsar D."/>
            <person name="Devos K.M."/>
        </authorList>
    </citation>
    <scope>NUCLEOTIDE SEQUENCE [LARGE SCALE GENOMIC DNA]</scope>
    <source>
        <strain evidence="4">cv. Yugu1</strain>
        <strain evidence="2">Yugu1</strain>
    </source>
</reference>
<sequence>MDSESAQTEMDSSDDHRRSYPMPLPRDDALRIFYHGDNTFTCLICPGRRQRWMILNEVKDHILGMAMSTPLRGKNKKKNWSRHRVMAWNMGWLV</sequence>